<dbReference type="AlphaFoldDB" id="A0A0M0J9H2"/>
<dbReference type="Gene3D" id="1.10.3730.20">
    <property type="match status" value="1"/>
</dbReference>
<feature type="transmembrane region" description="Helical" evidence="6">
    <location>
        <begin position="235"/>
        <end position="253"/>
    </location>
</feature>
<evidence type="ECO:0000256" key="5">
    <source>
        <dbReference type="SAM" id="MobiDB-lite"/>
    </source>
</evidence>
<evidence type="ECO:0000256" key="6">
    <source>
        <dbReference type="SAM" id="Phobius"/>
    </source>
</evidence>
<comment type="subcellular location">
    <subcellularLocation>
        <location evidence="1">Membrane</location>
        <topology evidence="1">Multi-pass membrane protein</topology>
    </subcellularLocation>
</comment>
<feature type="compositionally biased region" description="Basic and acidic residues" evidence="5">
    <location>
        <begin position="530"/>
        <end position="561"/>
    </location>
</feature>
<evidence type="ECO:0000256" key="7">
    <source>
        <dbReference type="SAM" id="SignalP"/>
    </source>
</evidence>
<feature type="compositionally biased region" description="Basic and acidic residues" evidence="5">
    <location>
        <begin position="359"/>
        <end position="375"/>
    </location>
</feature>
<evidence type="ECO:0000256" key="3">
    <source>
        <dbReference type="ARBA" id="ARBA00022989"/>
    </source>
</evidence>
<reference evidence="9" key="1">
    <citation type="journal article" date="2015" name="PLoS Genet.">
        <title>Genome Sequence and Transcriptome Analyses of Chrysochromulina tobin: Metabolic Tools for Enhanced Algal Fitness in the Prominent Order Prymnesiales (Haptophyceae).</title>
        <authorList>
            <person name="Hovde B.T."/>
            <person name="Deodato C.R."/>
            <person name="Hunsperger H.M."/>
            <person name="Ryken S.A."/>
            <person name="Yost W."/>
            <person name="Jha R.K."/>
            <person name="Patterson J."/>
            <person name="Monnat R.J. Jr."/>
            <person name="Barlow S.B."/>
            <person name="Starkenburg S.R."/>
            <person name="Cattolico R.A."/>
        </authorList>
    </citation>
    <scope>NUCLEOTIDE SEQUENCE</scope>
    <source>
        <strain evidence="9">CCMP291</strain>
    </source>
</reference>
<dbReference type="EMBL" id="JWZX01003232">
    <property type="protein sequence ID" value="KOO22972.1"/>
    <property type="molecule type" value="Genomic_DNA"/>
</dbReference>
<keyword evidence="9" id="KW-1185">Reference proteome</keyword>
<dbReference type="NCBIfam" id="TIGR00803">
    <property type="entry name" value="nst"/>
    <property type="match status" value="1"/>
</dbReference>
<feature type="transmembrane region" description="Helical" evidence="6">
    <location>
        <begin position="295"/>
        <end position="320"/>
    </location>
</feature>
<keyword evidence="4 6" id="KW-0472">Membrane</keyword>
<organism evidence="8 9">
    <name type="scientific">Chrysochromulina tobinii</name>
    <dbReference type="NCBI Taxonomy" id="1460289"/>
    <lineage>
        <taxon>Eukaryota</taxon>
        <taxon>Haptista</taxon>
        <taxon>Haptophyta</taxon>
        <taxon>Prymnesiophyceae</taxon>
        <taxon>Prymnesiales</taxon>
        <taxon>Chrysochromulinaceae</taxon>
        <taxon>Chrysochromulina</taxon>
    </lineage>
</organism>
<dbReference type="Pfam" id="PF04142">
    <property type="entry name" value="Nuc_sug_transp"/>
    <property type="match status" value="1"/>
</dbReference>
<proteinExistence type="predicted"/>
<protein>
    <submittedName>
        <fullName evidence="8">Udp-galactose transporter</fullName>
    </submittedName>
</protein>
<sequence length="600" mass="64295">MRKLHPVAVFTLAILLFEHCATVTLTRLTQQRIDAPRPIPCVVVFLTEALKLLMSMCLELTNCGGLGSASTFGRLRDALCSSPQDTLRLSVPAVLYTIQNLAIFVALGNLEVVIFQVLYQTKLLLTAVLSVLLLGRRLTPRQWFALLALTFGVICVELSDGSTSGGGRSGSSGSGSPSPAKDLASEARRSRHEMLGVLAALLAALLSSLAGVYFEAIVKKAEAAAPSLWVRNVQLCVFTLPIAAATVGWQWSAVRAQGLVLDPPTVLLVVLNATGGLLVAAVIKYGDNILKNFTTACSVIIGTLISVVLFDFQLTVSFAWGSLLVASSAYVFATSPEPVAPSVMRTEAESGTPLMAARENTDEETRSDESADGWRETGAQTLVRGGAASRYCVPKHVHKMLGHKGKACAAWYDDKCPRNSSTALGVDANGYSIFEEWGDDRSVALAEALIALIDGSGGEGTSGTLGTLISLITLGLVALCTLREKRAAERRKRFEEFMKSDEEVLPSPQPAGDALEPYATLPPAAPENDEAVRQSMRDAARRDIEERKERRRAAAEDARNEALRAERAVAEERVRAQLQAKAGLSLAQAEAEFLDALDDL</sequence>
<feature type="signal peptide" evidence="7">
    <location>
        <begin position="1"/>
        <end position="22"/>
    </location>
</feature>
<feature type="transmembrane region" description="Helical" evidence="6">
    <location>
        <begin position="265"/>
        <end position="283"/>
    </location>
</feature>
<dbReference type="Proteomes" id="UP000037460">
    <property type="component" value="Unassembled WGS sequence"/>
</dbReference>
<feature type="region of interest" description="Disordered" evidence="5">
    <location>
        <begin position="499"/>
        <end position="561"/>
    </location>
</feature>
<dbReference type="GO" id="GO:0015165">
    <property type="term" value="F:pyrimidine nucleotide-sugar transmembrane transporter activity"/>
    <property type="evidence" value="ECO:0007669"/>
    <property type="project" value="InterPro"/>
</dbReference>
<evidence type="ECO:0000256" key="2">
    <source>
        <dbReference type="ARBA" id="ARBA00022692"/>
    </source>
</evidence>
<evidence type="ECO:0000256" key="4">
    <source>
        <dbReference type="ARBA" id="ARBA00023136"/>
    </source>
</evidence>
<gene>
    <name evidence="8" type="ORF">Ctob_004610</name>
</gene>
<feature type="compositionally biased region" description="Gly residues" evidence="5">
    <location>
        <begin position="163"/>
        <end position="173"/>
    </location>
</feature>
<keyword evidence="3 6" id="KW-1133">Transmembrane helix</keyword>
<feature type="transmembrane region" description="Helical" evidence="6">
    <location>
        <begin position="194"/>
        <end position="214"/>
    </location>
</feature>
<evidence type="ECO:0000313" key="8">
    <source>
        <dbReference type="EMBL" id="KOO22972.1"/>
    </source>
</evidence>
<evidence type="ECO:0000313" key="9">
    <source>
        <dbReference type="Proteomes" id="UP000037460"/>
    </source>
</evidence>
<feature type="transmembrane region" description="Helical" evidence="6">
    <location>
        <begin position="113"/>
        <end position="135"/>
    </location>
</feature>
<dbReference type="InterPro" id="IPR007271">
    <property type="entry name" value="Nuc_sug_transpt"/>
</dbReference>
<feature type="region of interest" description="Disordered" evidence="5">
    <location>
        <begin position="161"/>
        <end position="183"/>
    </location>
</feature>
<dbReference type="SUPFAM" id="SSF103481">
    <property type="entry name" value="Multidrug resistance efflux transporter EmrE"/>
    <property type="match status" value="1"/>
</dbReference>
<feature type="transmembrane region" description="Helical" evidence="6">
    <location>
        <begin position="142"/>
        <end position="159"/>
    </location>
</feature>
<accession>A0A0M0J9H2</accession>
<dbReference type="InterPro" id="IPR037185">
    <property type="entry name" value="EmrE-like"/>
</dbReference>
<feature type="chain" id="PRO_5005601532" evidence="7">
    <location>
        <begin position="23"/>
        <end position="600"/>
    </location>
</feature>
<feature type="transmembrane region" description="Helical" evidence="6">
    <location>
        <begin position="464"/>
        <end position="482"/>
    </location>
</feature>
<keyword evidence="2 6" id="KW-0812">Transmembrane</keyword>
<name>A0A0M0J9H2_9EUKA</name>
<keyword evidence="7" id="KW-0732">Signal</keyword>
<dbReference type="GO" id="GO:0000139">
    <property type="term" value="C:Golgi membrane"/>
    <property type="evidence" value="ECO:0007669"/>
    <property type="project" value="InterPro"/>
</dbReference>
<evidence type="ECO:0000256" key="1">
    <source>
        <dbReference type="ARBA" id="ARBA00004141"/>
    </source>
</evidence>
<dbReference type="PANTHER" id="PTHR10231">
    <property type="entry name" value="NUCLEOTIDE-SUGAR TRANSMEMBRANE TRANSPORTER"/>
    <property type="match status" value="1"/>
</dbReference>
<feature type="region of interest" description="Disordered" evidence="5">
    <location>
        <begin position="344"/>
        <end position="376"/>
    </location>
</feature>
<comment type="caution">
    <text evidence="8">The sequence shown here is derived from an EMBL/GenBank/DDBJ whole genome shotgun (WGS) entry which is preliminary data.</text>
</comment>
<dbReference type="OrthoDB" id="408493at2759"/>